<dbReference type="OrthoDB" id="882485at2"/>
<dbReference type="EMBL" id="MTSE01000004">
    <property type="protein sequence ID" value="OUJ74312.1"/>
    <property type="molecule type" value="Genomic_DNA"/>
</dbReference>
<gene>
    <name evidence="1" type="ORF">BXP70_11385</name>
</gene>
<accession>A0A243WF82</accession>
<organism evidence="1 2">
    <name type="scientific">Hymenobacter crusticola</name>
    <dbReference type="NCBI Taxonomy" id="1770526"/>
    <lineage>
        <taxon>Bacteria</taxon>
        <taxon>Pseudomonadati</taxon>
        <taxon>Bacteroidota</taxon>
        <taxon>Cytophagia</taxon>
        <taxon>Cytophagales</taxon>
        <taxon>Hymenobacteraceae</taxon>
        <taxon>Hymenobacter</taxon>
    </lineage>
</organism>
<keyword evidence="2" id="KW-1185">Reference proteome</keyword>
<evidence type="ECO:0000313" key="2">
    <source>
        <dbReference type="Proteomes" id="UP000194873"/>
    </source>
</evidence>
<evidence type="ECO:0000313" key="1">
    <source>
        <dbReference type="EMBL" id="OUJ74312.1"/>
    </source>
</evidence>
<sequence>MLHHTLTFSSSQDTCTNEYDEVNHWLRATWKGFINSQDATRGATQTLEVLRITHAPYLLNDNSQLVGPWFDSIEWLQQEWVPQATTLGLRYVAHVMPADANADITTVAMRHPEQVPFELQIFRQVEEAQEWLRSCQEKK</sequence>
<dbReference type="Proteomes" id="UP000194873">
    <property type="component" value="Unassembled WGS sequence"/>
</dbReference>
<dbReference type="RefSeq" id="WP_086594169.1">
    <property type="nucleotide sequence ID" value="NZ_MTSE01000004.1"/>
</dbReference>
<comment type="caution">
    <text evidence="1">The sequence shown here is derived from an EMBL/GenBank/DDBJ whole genome shotgun (WGS) entry which is preliminary data.</text>
</comment>
<reference evidence="1 2" key="1">
    <citation type="submission" date="2017-01" db="EMBL/GenBank/DDBJ databases">
        <title>A new Hymenobacter.</title>
        <authorList>
            <person name="Liang Y."/>
            <person name="Feng F."/>
        </authorList>
    </citation>
    <scope>NUCLEOTIDE SEQUENCE [LARGE SCALE GENOMIC DNA]</scope>
    <source>
        <strain evidence="1">MIMBbqt21</strain>
    </source>
</reference>
<protein>
    <recommendedName>
        <fullName evidence="3">STAS/SEC14 domain-containing protein</fullName>
    </recommendedName>
</protein>
<proteinExistence type="predicted"/>
<evidence type="ECO:0008006" key="3">
    <source>
        <dbReference type="Google" id="ProtNLM"/>
    </source>
</evidence>
<name>A0A243WF82_9BACT</name>
<dbReference type="AlphaFoldDB" id="A0A243WF82"/>